<evidence type="ECO:0000313" key="10">
    <source>
        <dbReference type="Proteomes" id="UP001385951"/>
    </source>
</evidence>
<dbReference type="GO" id="GO:0006357">
    <property type="term" value="P:regulation of transcription by RNA polymerase II"/>
    <property type="evidence" value="ECO:0007669"/>
    <property type="project" value="InterPro"/>
</dbReference>
<reference evidence="9 10" key="1">
    <citation type="submission" date="2022-09" db="EMBL/GenBank/DDBJ databases">
        <authorList>
            <person name="Palmer J.M."/>
        </authorList>
    </citation>
    <scope>NUCLEOTIDE SEQUENCE [LARGE SCALE GENOMIC DNA]</scope>
    <source>
        <strain evidence="9 10">DSM 7382</strain>
    </source>
</reference>
<protein>
    <recommendedName>
        <fullName evidence="3">Mediator of RNA polymerase II transcription subunit 5</fullName>
    </recommendedName>
    <alternativeName>
        <fullName evidence="8">Mediator complex subunit 5</fullName>
    </alternativeName>
</protein>
<evidence type="ECO:0000256" key="1">
    <source>
        <dbReference type="ARBA" id="ARBA00004123"/>
    </source>
</evidence>
<comment type="subcellular location">
    <subcellularLocation>
        <location evidence="1">Nucleus</location>
    </subcellularLocation>
</comment>
<evidence type="ECO:0000256" key="6">
    <source>
        <dbReference type="ARBA" id="ARBA00023163"/>
    </source>
</evidence>
<evidence type="ECO:0000256" key="8">
    <source>
        <dbReference type="ARBA" id="ARBA00031256"/>
    </source>
</evidence>
<evidence type="ECO:0000256" key="2">
    <source>
        <dbReference type="ARBA" id="ARBA00008782"/>
    </source>
</evidence>
<proteinExistence type="inferred from homology"/>
<dbReference type="PANTHER" id="PTHR35784:SF1">
    <property type="entry name" value="MEDIATOR OF RNA POLYMERASE II TRANSCRIPTION SUBUNIT 5"/>
    <property type="match status" value="1"/>
</dbReference>
<evidence type="ECO:0000256" key="5">
    <source>
        <dbReference type="ARBA" id="ARBA00023159"/>
    </source>
</evidence>
<keyword evidence="4" id="KW-0805">Transcription regulation</keyword>
<evidence type="ECO:0000256" key="7">
    <source>
        <dbReference type="ARBA" id="ARBA00023242"/>
    </source>
</evidence>
<dbReference type="AlphaFoldDB" id="A0AAW0GX37"/>
<dbReference type="Proteomes" id="UP001385951">
    <property type="component" value="Unassembled WGS sequence"/>
</dbReference>
<evidence type="ECO:0000313" key="9">
    <source>
        <dbReference type="EMBL" id="KAK7694842.1"/>
    </source>
</evidence>
<evidence type="ECO:0000256" key="4">
    <source>
        <dbReference type="ARBA" id="ARBA00023015"/>
    </source>
</evidence>
<sequence>MSLNEITRNSYQNGISAKKWLSLCKLFASKTATHSTPDSLQIEMCNSVLALLSSYPGDATLRRYLQVAIDDGFLPLYVYTSCFLLGVRSTELHDGDTLDMLCRVALDAPKAAGKEPIGSILPFGVSHTEILNSIQLVFQLVKTAGGLPITLLHPLYNSTAELLLLLVTCVSDYSAITASQAFSVISEATPALTILRLSPARPILESFVFQLLQVTDDSRLPGDAQLVHSQQFTGSNDIIGPSSDSDIVSFGLLFNSWLFHRGREFGVGDGSYATAQLIAFHRWSSWNPMTFYKQLLHSAVSLVAQANLAASGGPQYQLTRAFVIGRLPSLLTSFEKKVEVDGIKPDWRGAMHFAVTSLFQHHNLIQGCDPTPPANDIQNPTAANKTSITFMAELIHQLSEHNLVENSFVATVFPNHANDFQSKLRNEAQDANVDLKLYLTSKLLTEANDSGDVDDLIRKIWKDPSSHSTFSEVVVKRFTHVSVSDVESLSHLCKVLRLDKNASEILSLHVKLATIASTALALLEDFECETVGDPQTAVTHLGEIVLFVQSILARYNLASEKLAVYERKLNTNVLLSAKIIYREEDLRGPEVSSFKAWTRAVFDNNSEGIEDGILRSAPPRTLLKIAGSLVLHAIRLCHDRVIDKDTLNNGISYFTGPLLNWTLSGVITVLLSEIYHRRFYAPVHLDVLQQLVTSPEIPQTVLQLSAGLLLRTFTQTAPIQITATESFDPAPIRRVAIAALGIPEEALTLKGKLQGEEQSLRQIIRKVFTDAATGNVPSMDIEHCLALKPPTQFLPILYSELTSVRQVETPRRIATHVLVTPRPTSSPPLLPIFLHVTLPTLIASMDHVSPPEQAIAAELLVAIISSALTAALHTEWAFMTLCNEQRILLGQTTTALARRLGGDLRRKANGSPMSDAITKRLTSSHPFVSNFPSFLADS</sequence>
<comment type="caution">
    <text evidence="9">The sequence shown here is derived from an EMBL/GenBank/DDBJ whole genome shotgun (WGS) entry which is preliminary data.</text>
</comment>
<keyword evidence="7" id="KW-0539">Nucleus</keyword>
<name>A0AAW0GX37_9APHY</name>
<accession>A0AAW0GX37</accession>
<organism evidence="9 10">
    <name type="scientific">Cerrena zonata</name>
    <dbReference type="NCBI Taxonomy" id="2478898"/>
    <lineage>
        <taxon>Eukaryota</taxon>
        <taxon>Fungi</taxon>
        <taxon>Dikarya</taxon>
        <taxon>Basidiomycota</taxon>
        <taxon>Agaricomycotina</taxon>
        <taxon>Agaricomycetes</taxon>
        <taxon>Polyporales</taxon>
        <taxon>Cerrenaceae</taxon>
        <taxon>Cerrena</taxon>
    </lineage>
</organism>
<dbReference type="EMBL" id="JASBNA010000002">
    <property type="protein sequence ID" value="KAK7694842.1"/>
    <property type="molecule type" value="Genomic_DNA"/>
</dbReference>
<evidence type="ECO:0000256" key="3">
    <source>
        <dbReference type="ARBA" id="ARBA00020628"/>
    </source>
</evidence>
<gene>
    <name evidence="9" type="ORF">QCA50_002030</name>
</gene>
<dbReference type="PANTHER" id="PTHR35784">
    <property type="entry name" value="MEDIATOR OF RNA POLYMERASE II TRANSCRIPTION SUBUNIT 5"/>
    <property type="match status" value="1"/>
</dbReference>
<keyword evidence="10" id="KW-1185">Reference proteome</keyword>
<comment type="similarity">
    <text evidence="2">Belongs to the Mediator complex subunit 5 family.</text>
</comment>
<dbReference type="InterPro" id="IPR014801">
    <property type="entry name" value="Mediator_Med5_fun"/>
</dbReference>
<dbReference type="GO" id="GO:0016592">
    <property type="term" value="C:mediator complex"/>
    <property type="evidence" value="ECO:0007669"/>
    <property type="project" value="InterPro"/>
</dbReference>
<dbReference type="GO" id="GO:0003712">
    <property type="term" value="F:transcription coregulator activity"/>
    <property type="evidence" value="ECO:0007669"/>
    <property type="project" value="InterPro"/>
</dbReference>
<keyword evidence="5" id="KW-0010">Activator</keyword>
<keyword evidence="6" id="KW-0804">Transcription</keyword>